<dbReference type="GO" id="GO:0006606">
    <property type="term" value="P:protein import into nucleus"/>
    <property type="evidence" value="ECO:0007669"/>
    <property type="project" value="TreeGrafter"/>
</dbReference>
<comment type="caution">
    <text evidence="4">The sequence shown here is derived from an EMBL/GenBank/DDBJ whole genome shotgun (WGS) entry which is preliminary data.</text>
</comment>
<protein>
    <submittedName>
        <fullName evidence="4">Uncharacterized protein</fullName>
    </submittedName>
</protein>
<dbReference type="Proteomes" id="UP000789595">
    <property type="component" value="Unassembled WGS sequence"/>
</dbReference>
<keyword evidence="3" id="KW-0653">Protein transport</keyword>
<dbReference type="InterPro" id="IPR007681">
    <property type="entry name" value="Mog1"/>
</dbReference>
<evidence type="ECO:0000256" key="1">
    <source>
        <dbReference type="ARBA" id="ARBA00010307"/>
    </source>
</evidence>
<evidence type="ECO:0000313" key="5">
    <source>
        <dbReference type="Proteomes" id="UP000789595"/>
    </source>
</evidence>
<dbReference type="GO" id="GO:0031267">
    <property type="term" value="F:small GTPase binding"/>
    <property type="evidence" value="ECO:0007669"/>
    <property type="project" value="TreeGrafter"/>
</dbReference>
<sequence>MASRPLYGGACRAQIPQGWADMSDSRPVPDTQEVFMAQDGSGASLVFEIVERADVADDGAARYHFDDVADAAAAVARAVVATGSVSAPTAPVCVVALGNMTMTKAESTDGAHSVDVGIAAFRFPDEATDVLCTLNVPALDGSQLREGPLDLAVAPGMRPLADVVASLVVDRGLFGGE</sequence>
<dbReference type="InterPro" id="IPR016123">
    <property type="entry name" value="Mog1/PsbP_a/b/a-sand"/>
</dbReference>
<name>A0A8J2SLU8_9STRA</name>
<keyword evidence="2" id="KW-0813">Transport</keyword>
<keyword evidence="5" id="KW-1185">Reference proteome</keyword>
<dbReference type="Pfam" id="PF04603">
    <property type="entry name" value="Mog1"/>
    <property type="match status" value="1"/>
</dbReference>
<organism evidence="4 5">
    <name type="scientific">Pelagomonas calceolata</name>
    <dbReference type="NCBI Taxonomy" id="35677"/>
    <lineage>
        <taxon>Eukaryota</taxon>
        <taxon>Sar</taxon>
        <taxon>Stramenopiles</taxon>
        <taxon>Ochrophyta</taxon>
        <taxon>Pelagophyceae</taxon>
        <taxon>Pelagomonadales</taxon>
        <taxon>Pelagomonadaceae</taxon>
        <taxon>Pelagomonas</taxon>
    </lineage>
</organism>
<evidence type="ECO:0000256" key="3">
    <source>
        <dbReference type="ARBA" id="ARBA00022927"/>
    </source>
</evidence>
<dbReference type="SUPFAM" id="SSF55724">
    <property type="entry name" value="Mog1p/PsbP-like"/>
    <property type="match status" value="1"/>
</dbReference>
<dbReference type="EMBL" id="CAKKNE010000004">
    <property type="protein sequence ID" value="CAH0375463.1"/>
    <property type="molecule type" value="Genomic_DNA"/>
</dbReference>
<dbReference type="PANTHER" id="PTHR15837:SF0">
    <property type="entry name" value="RAN GUANINE NUCLEOTIDE RELEASE FACTOR"/>
    <property type="match status" value="1"/>
</dbReference>
<evidence type="ECO:0000256" key="2">
    <source>
        <dbReference type="ARBA" id="ARBA00022448"/>
    </source>
</evidence>
<reference evidence="4" key="1">
    <citation type="submission" date="2021-11" db="EMBL/GenBank/DDBJ databases">
        <authorList>
            <consortium name="Genoscope - CEA"/>
            <person name="William W."/>
        </authorList>
    </citation>
    <scope>NUCLEOTIDE SEQUENCE</scope>
</reference>
<dbReference type="AlphaFoldDB" id="A0A8J2SLU8"/>
<gene>
    <name evidence="4" type="ORF">PECAL_4P27990</name>
</gene>
<accession>A0A8J2SLU8</accession>
<dbReference type="Gene3D" id="3.40.1000.10">
    <property type="entry name" value="Mog1/PsbP, alpha/beta/alpha sandwich"/>
    <property type="match status" value="1"/>
</dbReference>
<proteinExistence type="inferred from homology"/>
<comment type="similarity">
    <text evidence="1">Belongs to the MOG1 family.</text>
</comment>
<dbReference type="PANTHER" id="PTHR15837">
    <property type="entry name" value="RAN GUANINE NUCLEOTIDE RELEASE FACTOR"/>
    <property type="match status" value="1"/>
</dbReference>
<evidence type="ECO:0000313" key="4">
    <source>
        <dbReference type="EMBL" id="CAH0375463.1"/>
    </source>
</evidence>
<dbReference type="GO" id="GO:0005634">
    <property type="term" value="C:nucleus"/>
    <property type="evidence" value="ECO:0007669"/>
    <property type="project" value="TreeGrafter"/>
</dbReference>
<dbReference type="OrthoDB" id="10255285at2759"/>
<dbReference type="GO" id="GO:0005085">
    <property type="term" value="F:guanyl-nucleotide exchange factor activity"/>
    <property type="evidence" value="ECO:0007669"/>
    <property type="project" value="TreeGrafter"/>
</dbReference>